<dbReference type="Pfam" id="PF01609">
    <property type="entry name" value="DDE_Tnp_1"/>
    <property type="match status" value="1"/>
</dbReference>
<name>A0ABU1N681_9CAUL</name>
<dbReference type="NCBIfam" id="NF033564">
    <property type="entry name" value="transpos_ISAs1"/>
    <property type="match status" value="1"/>
</dbReference>
<dbReference type="EMBL" id="JAVDRL010000016">
    <property type="protein sequence ID" value="MDR6533961.1"/>
    <property type="molecule type" value="Genomic_DNA"/>
</dbReference>
<dbReference type="PANTHER" id="PTHR30298:SF0">
    <property type="entry name" value="PROTEIN YBFL-RELATED"/>
    <property type="match status" value="1"/>
</dbReference>
<accession>A0ABU1N681</accession>
<evidence type="ECO:0000259" key="1">
    <source>
        <dbReference type="Pfam" id="PF01609"/>
    </source>
</evidence>
<proteinExistence type="predicted"/>
<reference evidence="2 3" key="1">
    <citation type="submission" date="2023-07" db="EMBL/GenBank/DDBJ databases">
        <title>Sorghum-associated microbial communities from plants grown in Nebraska, USA.</title>
        <authorList>
            <person name="Schachtman D."/>
        </authorList>
    </citation>
    <scope>NUCLEOTIDE SEQUENCE [LARGE SCALE GENOMIC DNA]</scope>
    <source>
        <strain evidence="2 3">DS2154</strain>
    </source>
</reference>
<organism evidence="2 3">
    <name type="scientific">Caulobacter rhizosphaerae</name>
    <dbReference type="NCBI Taxonomy" id="2010972"/>
    <lineage>
        <taxon>Bacteria</taxon>
        <taxon>Pseudomonadati</taxon>
        <taxon>Pseudomonadota</taxon>
        <taxon>Alphaproteobacteria</taxon>
        <taxon>Caulobacterales</taxon>
        <taxon>Caulobacteraceae</taxon>
        <taxon>Caulobacter</taxon>
    </lineage>
</organism>
<feature type="non-terminal residue" evidence="2">
    <location>
        <position position="1"/>
    </location>
</feature>
<dbReference type="InterPro" id="IPR047647">
    <property type="entry name" value="ISAs1_transpos"/>
</dbReference>
<dbReference type="Proteomes" id="UP001262754">
    <property type="component" value="Unassembled WGS sequence"/>
</dbReference>
<sequence length="232" mass="25125">VWAAEARLVIGQRLAPGRNEVLGAQQALALLGLEGCIVTADALHCRADTAQTILDTGADYALALKANQPTLLAKAQALLAAADPTNEALQGPAKGHDRIEGRAALVVPAKDMDFPGLAAVARVETHCKRAGAPEPVIVRFFLLSTLLSPERMLQVAQTHWTIENQLHWVLDVALLEDASRSRKDNAPQNLALIRKLALNTLRQHPDKGSIKTKIKRAGWDETFLLSLLGHMR</sequence>
<evidence type="ECO:0000313" key="3">
    <source>
        <dbReference type="Proteomes" id="UP001262754"/>
    </source>
</evidence>
<gene>
    <name evidence="2" type="ORF">J2800_004731</name>
</gene>
<comment type="caution">
    <text evidence="2">The sequence shown here is derived from an EMBL/GenBank/DDBJ whole genome shotgun (WGS) entry which is preliminary data.</text>
</comment>
<dbReference type="RefSeq" id="WP_310035058.1">
    <property type="nucleotide sequence ID" value="NZ_JAVDRL010000016.1"/>
</dbReference>
<keyword evidence="3" id="KW-1185">Reference proteome</keyword>
<dbReference type="InterPro" id="IPR051698">
    <property type="entry name" value="Transposase_11-like"/>
</dbReference>
<dbReference type="PANTHER" id="PTHR30298">
    <property type="entry name" value="H REPEAT-ASSOCIATED PREDICTED TRANSPOSASE"/>
    <property type="match status" value="1"/>
</dbReference>
<feature type="domain" description="Transposase IS4-like" evidence="1">
    <location>
        <begin position="5"/>
        <end position="199"/>
    </location>
</feature>
<protein>
    <submittedName>
        <fullName evidence="2">Transposase YbfD/YdcC</fullName>
    </submittedName>
</protein>
<evidence type="ECO:0000313" key="2">
    <source>
        <dbReference type="EMBL" id="MDR6533961.1"/>
    </source>
</evidence>
<dbReference type="InterPro" id="IPR002559">
    <property type="entry name" value="Transposase_11"/>
</dbReference>